<dbReference type="EMBL" id="CP001738">
    <property type="protein sequence ID" value="ACY97610.1"/>
    <property type="molecule type" value="Genomic_DNA"/>
</dbReference>
<dbReference type="STRING" id="471852.Tcur_2043"/>
<protein>
    <submittedName>
        <fullName evidence="3">UspA domain protein</fullName>
    </submittedName>
</protein>
<dbReference type="InterPro" id="IPR014729">
    <property type="entry name" value="Rossmann-like_a/b/a_fold"/>
</dbReference>
<evidence type="ECO:0000313" key="4">
    <source>
        <dbReference type="Proteomes" id="UP000001918"/>
    </source>
</evidence>
<dbReference type="PANTHER" id="PTHR46268:SF6">
    <property type="entry name" value="UNIVERSAL STRESS PROTEIN UP12"/>
    <property type="match status" value="1"/>
</dbReference>
<dbReference type="PANTHER" id="PTHR46268">
    <property type="entry name" value="STRESS RESPONSE PROTEIN NHAX"/>
    <property type="match status" value="1"/>
</dbReference>
<sequence length="291" mass="31485">MTVSLPAIAVGTDGSPQAEAAVRWAADEAARRRLPLRIVHVLQEVPRDYPLPGPRPQDVPDHQVDAGRQVLAEAEKLARDLHPDLTVTTRLERGLPRVVLLEQAKEAFTMVLGNRGHGGFASLLLGSTGLRVAGHAQGPVVIVRGTPDPVHGEIVAGVDLYGRDNDELLAYAFDEASLRGARLRVRYAFQLAELLLAAGDRDEASRLEQGLRAQLQEIVDRWQERYQSVHVVQEVVREHPVQALVDASRRADLLVVGARGHSPLGGVLLGSVSHGVIHHAACPVAVVGPRR</sequence>
<feature type="domain" description="UspA" evidence="2">
    <location>
        <begin position="8"/>
        <end position="144"/>
    </location>
</feature>
<dbReference type="Gene3D" id="3.40.50.620">
    <property type="entry name" value="HUPs"/>
    <property type="match status" value="2"/>
</dbReference>
<evidence type="ECO:0000313" key="3">
    <source>
        <dbReference type="EMBL" id="ACY97610.1"/>
    </source>
</evidence>
<dbReference type="SUPFAM" id="SSF52402">
    <property type="entry name" value="Adenine nucleotide alpha hydrolases-like"/>
    <property type="match status" value="2"/>
</dbReference>
<evidence type="ECO:0000259" key="2">
    <source>
        <dbReference type="Pfam" id="PF00582"/>
    </source>
</evidence>
<dbReference type="InterPro" id="IPR006016">
    <property type="entry name" value="UspA"/>
</dbReference>
<gene>
    <name evidence="3" type="ordered locus">Tcur_2043</name>
</gene>
<dbReference type="KEGG" id="tcu:Tcur_2043"/>
<organism evidence="3 4">
    <name type="scientific">Thermomonospora curvata (strain ATCC 19995 / DSM 43183 / JCM 3096 / KCTC 9072 / NBRC 15933 / NCIMB 10081 / Henssen B9)</name>
    <dbReference type="NCBI Taxonomy" id="471852"/>
    <lineage>
        <taxon>Bacteria</taxon>
        <taxon>Bacillati</taxon>
        <taxon>Actinomycetota</taxon>
        <taxon>Actinomycetes</taxon>
        <taxon>Streptosporangiales</taxon>
        <taxon>Thermomonosporaceae</taxon>
        <taxon>Thermomonospora</taxon>
    </lineage>
</organism>
<dbReference type="eggNOG" id="COG0589">
    <property type="taxonomic scope" value="Bacteria"/>
</dbReference>
<accession>D1AEN5</accession>
<dbReference type="RefSeq" id="WP_012852394.1">
    <property type="nucleotide sequence ID" value="NC_013510.1"/>
</dbReference>
<evidence type="ECO:0000256" key="1">
    <source>
        <dbReference type="ARBA" id="ARBA00008791"/>
    </source>
</evidence>
<dbReference type="Pfam" id="PF00582">
    <property type="entry name" value="Usp"/>
    <property type="match status" value="2"/>
</dbReference>
<dbReference type="OrthoDB" id="9816117at2"/>
<proteinExistence type="inferred from homology"/>
<dbReference type="Proteomes" id="UP000001918">
    <property type="component" value="Chromosome"/>
</dbReference>
<name>D1AEN5_THECD</name>
<keyword evidence="4" id="KW-1185">Reference proteome</keyword>
<feature type="domain" description="UspA" evidence="2">
    <location>
        <begin position="154"/>
        <end position="287"/>
    </location>
</feature>
<comment type="similarity">
    <text evidence="1">Belongs to the universal stress protein A family.</text>
</comment>
<dbReference type="HOGENOM" id="CLU_049301_2_3_11"/>
<dbReference type="PRINTS" id="PR01438">
    <property type="entry name" value="UNVRSLSTRESS"/>
</dbReference>
<reference evidence="3 4" key="1">
    <citation type="journal article" date="2011" name="Stand. Genomic Sci.">
        <title>Complete genome sequence of Thermomonospora curvata type strain (B9).</title>
        <authorList>
            <person name="Chertkov O."/>
            <person name="Sikorski J."/>
            <person name="Nolan M."/>
            <person name="Lapidus A."/>
            <person name="Lucas S."/>
            <person name="Del Rio T.G."/>
            <person name="Tice H."/>
            <person name="Cheng J.F."/>
            <person name="Goodwin L."/>
            <person name="Pitluck S."/>
            <person name="Liolios K."/>
            <person name="Ivanova N."/>
            <person name="Mavromatis K."/>
            <person name="Mikhailova N."/>
            <person name="Ovchinnikova G."/>
            <person name="Pati A."/>
            <person name="Chen A."/>
            <person name="Palaniappan K."/>
            <person name="Djao O.D."/>
            <person name="Land M."/>
            <person name="Hauser L."/>
            <person name="Chang Y.J."/>
            <person name="Jeffries C.D."/>
            <person name="Brettin T."/>
            <person name="Han C."/>
            <person name="Detter J.C."/>
            <person name="Rohde M."/>
            <person name="Goker M."/>
            <person name="Woyke T."/>
            <person name="Bristow J."/>
            <person name="Eisen J.A."/>
            <person name="Markowitz V."/>
            <person name="Hugenholtz P."/>
            <person name="Klenk H.P."/>
            <person name="Kyrpides N.C."/>
        </authorList>
    </citation>
    <scope>NUCLEOTIDE SEQUENCE [LARGE SCALE GENOMIC DNA]</scope>
    <source>
        <strain evidence="4">ATCC 19995 / DSM 43183 / JCM 3096 / KCTC 9072 / NBRC 15933 / NCIMB 10081 / Henssen B9</strain>
    </source>
</reference>
<dbReference type="AlphaFoldDB" id="D1AEN5"/>
<dbReference type="InterPro" id="IPR006015">
    <property type="entry name" value="Universal_stress_UspA"/>
</dbReference>